<accession>A0A0G4GU93</accession>
<dbReference type="InterPro" id="IPR000719">
    <property type="entry name" value="Prot_kinase_dom"/>
</dbReference>
<evidence type="ECO:0000313" key="3">
    <source>
        <dbReference type="EMBL" id="CEM34394.1"/>
    </source>
</evidence>
<evidence type="ECO:0000256" key="1">
    <source>
        <dbReference type="SAM" id="MobiDB-lite"/>
    </source>
</evidence>
<protein>
    <recommendedName>
        <fullName evidence="2">Protein kinase domain-containing protein</fullName>
    </recommendedName>
</protein>
<dbReference type="InterPro" id="IPR053235">
    <property type="entry name" value="Ser_Thr_kinase"/>
</dbReference>
<organism evidence="3">
    <name type="scientific">Chromera velia CCMP2878</name>
    <dbReference type="NCBI Taxonomy" id="1169474"/>
    <lineage>
        <taxon>Eukaryota</taxon>
        <taxon>Sar</taxon>
        <taxon>Alveolata</taxon>
        <taxon>Colpodellida</taxon>
        <taxon>Chromeraceae</taxon>
        <taxon>Chromera</taxon>
    </lineage>
</organism>
<dbReference type="GO" id="GO:0004674">
    <property type="term" value="F:protein serine/threonine kinase activity"/>
    <property type="evidence" value="ECO:0007669"/>
    <property type="project" value="TreeGrafter"/>
</dbReference>
<dbReference type="GO" id="GO:0005524">
    <property type="term" value="F:ATP binding"/>
    <property type="evidence" value="ECO:0007669"/>
    <property type="project" value="InterPro"/>
</dbReference>
<dbReference type="PANTHER" id="PTHR24361:SF613">
    <property type="entry name" value="NUCLEAR RECEPTOR-BINDING PROTEIN-RELATED"/>
    <property type="match status" value="1"/>
</dbReference>
<dbReference type="Pfam" id="PF00069">
    <property type="entry name" value="Pkinase"/>
    <property type="match status" value="1"/>
</dbReference>
<reference evidence="3" key="1">
    <citation type="submission" date="2014-11" db="EMBL/GenBank/DDBJ databases">
        <authorList>
            <person name="Otto D Thomas"/>
            <person name="Naeem Raeece"/>
        </authorList>
    </citation>
    <scope>NUCLEOTIDE SEQUENCE</scope>
</reference>
<proteinExistence type="predicted"/>
<dbReference type="SUPFAM" id="SSF56112">
    <property type="entry name" value="Protein kinase-like (PK-like)"/>
    <property type="match status" value="1"/>
</dbReference>
<feature type="domain" description="Protein kinase" evidence="2">
    <location>
        <begin position="23"/>
        <end position="328"/>
    </location>
</feature>
<dbReference type="Gene3D" id="1.10.510.10">
    <property type="entry name" value="Transferase(Phosphotransferase) domain 1"/>
    <property type="match status" value="1"/>
</dbReference>
<feature type="region of interest" description="Disordered" evidence="1">
    <location>
        <begin position="518"/>
        <end position="595"/>
    </location>
</feature>
<gene>
    <name evidence="3" type="ORF">Cvel_5220</name>
</gene>
<feature type="region of interest" description="Disordered" evidence="1">
    <location>
        <begin position="448"/>
        <end position="500"/>
    </location>
</feature>
<evidence type="ECO:0000259" key="2">
    <source>
        <dbReference type="PROSITE" id="PS50011"/>
    </source>
</evidence>
<dbReference type="PhylomeDB" id="A0A0G4GU93"/>
<dbReference type="AlphaFoldDB" id="A0A0G4GU93"/>
<dbReference type="GO" id="GO:0005737">
    <property type="term" value="C:cytoplasm"/>
    <property type="evidence" value="ECO:0007669"/>
    <property type="project" value="TreeGrafter"/>
</dbReference>
<dbReference type="InterPro" id="IPR008271">
    <property type="entry name" value="Ser/Thr_kinase_AS"/>
</dbReference>
<dbReference type="InterPro" id="IPR011009">
    <property type="entry name" value="Kinase-like_dom_sf"/>
</dbReference>
<dbReference type="PROSITE" id="PS00108">
    <property type="entry name" value="PROTEIN_KINASE_ST"/>
    <property type="match status" value="1"/>
</dbReference>
<dbReference type="PROSITE" id="PS50011">
    <property type="entry name" value="PROTEIN_KINASE_DOM"/>
    <property type="match status" value="1"/>
</dbReference>
<sequence>MLGALFTIPKGNPVEQELENAGYDYVGYLRPSAYCALHLVRSRETNEVLVAKATDVIAVDTPILAAAKREAMILSSLKHPNIVEYKGVIESEWWFILLMEYCEGGDVLDYLEDALTNASDSSPSKRGTTAKGRVHPETAAEWMLELSSAVKYVHEKDFVHCDIKAANVYLDSEGTAKLGDFGSARKIGVWAAPGSKLQDISTPKGTLMYAPPELVLKNPVESQDLLSFQANDFFLSPSSRSVEPQPDWDLYSLGCFLFEICNLANPHPNMRPEEPLRLDSVAQTAGGSEVTQGCGHTRRFSAFFPQEVPGVQWSAPSKAELMRAASFVSTKIGPLGRGVCSPGASPLSSNLARGSGGAQAGGPLAWADEPRKESPGTQYLGPKEGTHEAMRTPTTCASTGGQEPPSLPVMRREGSTSPSLVKPSALPIKSPAAAALSEDSSVRQIELPDVKEDGGDSSPFSNATRIRTGADGVASPFCNSRNSPSKSSGGHTGRSVALETGYSGTSRLALTLAIHRRRGGEDGGDTPSVTSPTDEHVSPGRLSSKVPTSPGSVSSGPASAAVPRSKSEMLPLRRTNSGPSPDSSSSPETHKGVNFNIVELETSPSRRRGRAPKPHRMLPAYYPDCLEVLANALCDTSPRQRPSLAVVTKLLGTYYRGNPKFDKYLQQAEEEAKAIKKKRMSVISVVSSRRGSVF</sequence>
<feature type="compositionally biased region" description="Low complexity" evidence="1">
    <location>
        <begin position="577"/>
        <end position="587"/>
    </location>
</feature>
<feature type="region of interest" description="Disordered" evidence="1">
    <location>
        <begin position="343"/>
        <end position="426"/>
    </location>
</feature>
<dbReference type="EMBL" id="CDMZ01001558">
    <property type="protein sequence ID" value="CEM34394.1"/>
    <property type="molecule type" value="Genomic_DNA"/>
</dbReference>
<dbReference type="SMART" id="SM00220">
    <property type="entry name" value="S_TKc"/>
    <property type="match status" value="1"/>
</dbReference>
<feature type="compositionally biased region" description="Polar residues" evidence="1">
    <location>
        <begin position="477"/>
        <end position="489"/>
    </location>
</feature>
<dbReference type="PANTHER" id="PTHR24361">
    <property type="entry name" value="MITOGEN-ACTIVATED KINASE KINASE KINASE"/>
    <property type="match status" value="1"/>
</dbReference>
<feature type="compositionally biased region" description="Polar residues" evidence="1">
    <location>
        <begin position="392"/>
        <end position="401"/>
    </location>
</feature>
<dbReference type="VEuPathDB" id="CryptoDB:Cvel_5220"/>
<name>A0A0G4GU93_9ALVE</name>
<feature type="compositionally biased region" description="Low complexity" evidence="1">
    <location>
        <begin position="543"/>
        <end position="564"/>
    </location>
</feature>
<dbReference type="CDD" id="cd00180">
    <property type="entry name" value="PKc"/>
    <property type="match status" value="1"/>
</dbReference>